<protein>
    <submittedName>
        <fullName evidence="1">Uncharacterized protein</fullName>
    </submittedName>
</protein>
<sequence length="220" mass="25590">MAQDKQTCELVQLFENLSHEDMIDSAKVEFRSRINLCKHDYGDDGDNSDNNDGKNVQYFCCAKHNSVCQDAIDKYDMIKLLQTAETWYKELHRLELADEKFVELFVESLPKDVYVLLEHVDMTMFKTCFNCDESSTIDDSNDEYNFYTSVGLVSLAECFCSKCGDELLYNDKEFTYKIMGRADCQCEDDYATLLALKQSYCKQCRREFIYDVPDEETTIA</sequence>
<dbReference type="KEGG" id="vg:40526982"/>
<accession>A0A2K9VS72</accession>
<dbReference type="Proteomes" id="UP000297194">
    <property type="component" value="Segment"/>
</dbReference>
<name>A0A2K9VS72_9ABAC</name>
<dbReference type="RefSeq" id="YP_009666702.1">
    <property type="nucleotide sequence ID" value="NC_043530.1"/>
</dbReference>
<organism evidence="1 2">
    <name type="scientific">Mythimna unipuncta nucleopolyhedrovirus</name>
    <dbReference type="NCBI Taxonomy" id="447897"/>
    <lineage>
        <taxon>Viruses</taxon>
        <taxon>Viruses incertae sedis</taxon>
        <taxon>Naldaviricetes</taxon>
        <taxon>Lefavirales</taxon>
        <taxon>Baculoviridae</taxon>
        <taxon>Alphabaculovirus</taxon>
    </lineage>
</organism>
<evidence type="ECO:0000313" key="2">
    <source>
        <dbReference type="Proteomes" id="UP000297194"/>
    </source>
</evidence>
<evidence type="ECO:0000313" key="1">
    <source>
        <dbReference type="EMBL" id="AUV65309.1"/>
    </source>
</evidence>
<dbReference type="EMBL" id="MF375894">
    <property type="protein sequence ID" value="AUV65309.1"/>
    <property type="molecule type" value="Genomic_DNA"/>
</dbReference>
<keyword evidence="2" id="KW-1185">Reference proteome</keyword>
<proteinExistence type="predicted"/>
<reference evidence="1" key="1">
    <citation type="journal article" date="2017" name="Virus Genes">
        <title>The complete genome sequence of a third distinct baculovirus isolated from the true armyworm, Mythimna unipuncta, contains two copies of the lef-7 gene.</title>
        <authorList>
            <person name="Harrison R.L."/>
            <person name="Mowery J.D."/>
            <person name="Rowley D.L."/>
            <person name="Bauchan G.R."/>
            <person name="Theilmann D.A."/>
            <person name="Rohrmann G.F."/>
            <person name="Erlandson M.A."/>
        </authorList>
    </citation>
    <scope>NUCLEOTIDE SEQUENCE [LARGE SCALE GENOMIC DNA]</scope>
    <source>
        <strain evidence="1">#7</strain>
    </source>
</reference>
<dbReference type="GeneID" id="40526982"/>